<dbReference type="EMBL" id="CAJEWN010000095">
    <property type="protein sequence ID" value="CAD2162989.1"/>
    <property type="molecule type" value="Genomic_DNA"/>
</dbReference>
<comment type="caution">
    <text evidence="1">The sequence shown here is derived from an EMBL/GenBank/DDBJ whole genome shotgun (WGS) entry which is preliminary data.</text>
</comment>
<proteinExistence type="predicted"/>
<accession>A0A6V7UR70</accession>
<sequence length="65" mass="7718">MWNLHRIMILDNYAPRNEKKEGRRKEDCARNIFGYFSFNITEPAFPITSTKFVGSFIRSLLNFKS</sequence>
<protein>
    <submittedName>
        <fullName evidence="1">Uncharacterized protein</fullName>
    </submittedName>
</protein>
<dbReference type="AlphaFoldDB" id="A0A6V7UR70"/>
<evidence type="ECO:0000313" key="2">
    <source>
        <dbReference type="Proteomes" id="UP000580250"/>
    </source>
</evidence>
<reference evidence="1 2" key="1">
    <citation type="submission" date="2020-08" db="EMBL/GenBank/DDBJ databases">
        <authorList>
            <person name="Koutsovoulos G."/>
            <person name="Danchin GJ E."/>
        </authorList>
    </citation>
    <scope>NUCLEOTIDE SEQUENCE [LARGE SCALE GENOMIC DNA]</scope>
</reference>
<gene>
    <name evidence="1" type="ORF">MENT_LOCUS15733</name>
</gene>
<evidence type="ECO:0000313" key="1">
    <source>
        <dbReference type="EMBL" id="CAD2162989.1"/>
    </source>
</evidence>
<dbReference type="Proteomes" id="UP000580250">
    <property type="component" value="Unassembled WGS sequence"/>
</dbReference>
<organism evidence="1 2">
    <name type="scientific">Meloidogyne enterolobii</name>
    <name type="common">Root-knot nematode worm</name>
    <name type="synonym">Meloidogyne mayaguensis</name>
    <dbReference type="NCBI Taxonomy" id="390850"/>
    <lineage>
        <taxon>Eukaryota</taxon>
        <taxon>Metazoa</taxon>
        <taxon>Ecdysozoa</taxon>
        <taxon>Nematoda</taxon>
        <taxon>Chromadorea</taxon>
        <taxon>Rhabditida</taxon>
        <taxon>Tylenchina</taxon>
        <taxon>Tylenchomorpha</taxon>
        <taxon>Tylenchoidea</taxon>
        <taxon>Meloidogynidae</taxon>
        <taxon>Meloidogyninae</taxon>
        <taxon>Meloidogyne</taxon>
    </lineage>
</organism>
<name>A0A6V7UR70_MELEN</name>